<keyword evidence="2" id="KW-1185">Reference proteome</keyword>
<reference evidence="1 2" key="1">
    <citation type="submission" date="2019-02" db="EMBL/GenBank/DDBJ databases">
        <authorList>
            <person name="Goldberg S.R."/>
            <person name="Haltli B.A."/>
            <person name="Correa H."/>
            <person name="Russell K.G."/>
        </authorList>
    </citation>
    <scope>NUCLEOTIDE SEQUENCE [LARGE SCALE GENOMIC DNA]</scope>
    <source>
        <strain evidence="1 2">JCM 16186</strain>
    </source>
</reference>
<evidence type="ECO:0000313" key="1">
    <source>
        <dbReference type="EMBL" id="MTI27403.1"/>
    </source>
</evidence>
<proteinExistence type="predicted"/>
<dbReference type="Pfam" id="PF20420">
    <property type="entry name" value="DUF6702"/>
    <property type="match status" value="1"/>
</dbReference>
<evidence type="ECO:0000313" key="2">
    <source>
        <dbReference type="Proteomes" id="UP000798808"/>
    </source>
</evidence>
<dbReference type="EMBL" id="SMLW01000626">
    <property type="protein sequence ID" value="MTI27403.1"/>
    <property type="molecule type" value="Genomic_DNA"/>
</dbReference>
<protein>
    <submittedName>
        <fullName evidence="1">Uncharacterized protein</fullName>
    </submittedName>
</protein>
<dbReference type="InterPro" id="IPR046525">
    <property type="entry name" value="DUF6702"/>
</dbReference>
<accession>A0ABW9RTS9</accession>
<dbReference type="Proteomes" id="UP000798808">
    <property type="component" value="Unassembled WGS sequence"/>
</dbReference>
<organism evidence="1 2">
    <name type="scientific">Fulvivirga kasyanovii</name>
    <dbReference type="NCBI Taxonomy" id="396812"/>
    <lineage>
        <taxon>Bacteria</taxon>
        <taxon>Pseudomonadati</taxon>
        <taxon>Bacteroidota</taxon>
        <taxon>Cytophagia</taxon>
        <taxon>Cytophagales</taxon>
        <taxon>Fulvivirgaceae</taxon>
        <taxon>Fulvivirga</taxon>
    </lineage>
</organism>
<comment type="caution">
    <text evidence="1">The sequence shown here is derived from an EMBL/GenBank/DDBJ whole genome shotgun (WGS) entry which is preliminary data.</text>
</comment>
<name>A0ABW9RTS9_9BACT</name>
<sequence length="148" mass="17191">MHPIHVSVCDIEFDRERNALEIVQRIFLDDLELAIRNHNSNQRIDLLDPKGTTTDELVKAYLKANFKISVNGKAEAHNYLGHEIEGDALYAYMEIEKVKKLNSIQVHSEILTSEYDDQVNLVHVEVDKEIRSMKLTGDRKIDRLEYNK</sequence>
<gene>
    <name evidence="1" type="ORF">E1163_20775</name>
</gene>